<dbReference type="RefSeq" id="XP_029220942.1">
    <property type="nucleotide sequence ID" value="XM_029361977.1"/>
</dbReference>
<evidence type="ECO:0000313" key="5">
    <source>
        <dbReference type="EMBL" id="PFH36933.1"/>
    </source>
</evidence>
<evidence type="ECO:0000256" key="2">
    <source>
        <dbReference type="SAM" id="Phobius"/>
    </source>
</evidence>
<protein>
    <recommendedName>
        <fullName evidence="4">SRS domain-containing protein</fullName>
    </recommendedName>
</protein>
<dbReference type="GeneID" id="40308372"/>
<dbReference type="EMBL" id="NWUJ01000002">
    <property type="protein sequence ID" value="PFH36933.1"/>
    <property type="molecule type" value="Genomic_DNA"/>
</dbReference>
<dbReference type="InterPro" id="IPR036755">
    <property type="entry name" value="SRS_dom_sf"/>
</dbReference>
<dbReference type="KEGG" id="bbes:BESB_033910"/>
<reference evidence="5 6" key="1">
    <citation type="submission" date="2017-09" db="EMBL/GenBank/DDBJ databases">
        <title>Genome sequencing of Besnoitia besnoiti strain Bb-Ger1.</title>
        <authorList>
            <person name="Schares G."/>
            <person name="Venepally P."/>
            <person name="Lorenzi H.A."/>
        </authorList>
    </citation>
    <scope>NUCLEOTIDE SEQUENCE [LARGE SCALE GENOMIC DNA]</scope>
    <source>
        <strain evidence="5 6">Bb-Ger1</strain>
    </source>
</reference>
<keyword evidence="6" id="KW-1185">Reference proteome</keyword>
<organism evidence="5 6">
    <name type="scientific">Besnoitia besnoiti</name>
    <name type="common">Apicomplexan protozoan</name>
    <dbReference type="NCBI Taxonomy" id="94643"/>
    <lineage>
        <taxon>Eukaryota</taxon>
        <taxon>Sar</taxon>
        <taxon>Alveolata</taxon>
        <taxon>Apicomplexa</taxon>
        <taxon>Conoidasida</taxon>
        <taxon>Coccidia</taxon>
        <taxon>Eucoccidiorida</taxon>
        <taxon>Eimeriorina</taxon>
        <taxon>Sarcocystidae</taxon>
        <taxon>Besnoitia</taxon>
    </lineage>
</organism>
<keyword evidence="3" id="KW-0732">Signal</keyword>
<dbReference type="InterPro" id="IPR007226">
    <property type="entry name" value="SRS_dom"/>
</dbReference>
<dbReference type="SUPFAM" id="SSF74877">
    <property type="entry name" value="Major surface antigen p30, SAG1"/>
    <property type="match status" value="1"/>
</dbReference>
<feature type="domain" description="SRS" evidence="4">
    <location>
        <begin position="50"/>
        <end position="164"/>
    </location>
</feature>
<feature type="region of interest" description="Disordered" evidence="1">
    <location>
        <begin position="166"/>
        <end position="197"/>
    </location>
</feature>
<evidence type="ECO:0000259" key="4">
    <source>
        <dbReference type="Pfam" id="PF04092"/>
    </source>
</evidence>
<dbReference type="AlphaFoldDB" id="A0A2A9MMC0"/>
<gene>
    <name evidence="5" type="ORF">BESB_033910</name>
</gene>
<name>A0A2A9MMC0_BESBE</name>
<feature type="signal peptide" evidence="3">
    <location>
        <begin position="1"/>
        <end position="30"/>
    </location>
</feature>
<evidence type="ECO:0000256" key="1">
    <source>
        <dbReference type="SAM" id="MobiDB-lite"/>
    </source>
</evidence>
<proteinExistence type="predicted"/>
<sequence length="343" mass="36691">MIARYRFSVPVGLCATLLLVSVLQAGASDAIFIQPLPGEKNICTAPEGVKGILLTLKKTDTSISFSCESTEDMTLYPQLPTTTFFVQEDCKFEDDLQNVCKGAAIKKLEGAEQHTYMLSMPLPGRTSRDLYFSCGKRPADDVSSAKSEPAPKSPKKNCIVKIKVEPTDEEVSSGPGGPEQNDNHLGDEQGSGITECRSGSVTASLSVEKPLTFECGESLVLEPKSTDDVFDDSDGECRIAVKLSSLLDAAMKKLNDKKEKYTLTASAAPLNHTALCYRCVFSEQAAKPPPSRSMRSGAEDKKECTLKVYVKGTSGAASLGASSWPAFAGAMGAFSLGLIIGWM</sequence>
<feature type="domain" description="SRS" evidence="4">
    <location>
        <begin position="201"/>
        <end position="310"/>
    </location>
</feature>
<dbReference type="Pfam" id="PF04092">
    <property type="entry name" value="SAG"/>
    <property type="match status" value="2"/>
</dbReference>
<evidence type="ECO:0000313" key="6">
    <source>
        <dbReference type="Proteomes" id="UP000224006"/>
    </source>
</evidence>
<accession>A0A2A9MMC0</accession>
<dbReference type="Gene3D" id="2.60.40.1320">
    <property type="entry name" value="SRS domain"/>
    <property type="match status" value="2"/>
</dbReference>
<dbReference type="OrthoDB" id="10664365at2759"/>
<feature type="chain" id="PRO_5012631640" description="SRS domain-containing protein" evidence="3">
    <location>
        <begin position="31"/>
        <end position="343"/>
    </location>
</feature>
<feature type="transmembrane region" description="Helical" evidence="2">
    <location>
        <begin position="324"/>
        <end position="342"/>
    </location>
</feature>
<keyword evidence="2" id="KW-1133">Transmembrane helix</keyword>
<evidence type="ECO:0000256" key="3">
    <source>
        <dbReference type="SAM" id="SignalP"/>
    </source>
</evidence>
<dbReference type="VEuPathDB" id="ToxoDB:BESB_033910"/>
<keyword evidence="2" id="KW-0812">Transmembrane</keyword>
<dbReference type="GO" id="GO:0016020">
    <property type="term" value="C:membrane"/>
    <property type="evidence" value="ECO:0007669"/>
    <property type="project" value="InterPro"/>
</dbReference>
<comment type="caution">
    <text evidence="5">The sequence shown here is derived from an EMBL/GenBank/DDBJ whole genome shotgun (WGS) entry which is preliminary data.</text>
</comment>
<dbReference type="Proteomes" id="UP000224006">
    <property type="component" value="Chromosome II"/>
</dbReference>
<keyword evidence="2" id="KW-0472">Membrane</keyword>